<dbReference type="EMBL" id="CSBK01001193">
    <property type="protein sequence ID" value="COY41265.1"/>
    <property type="molecule type" value="Genomic_DNA"/>
</dbReference>
<gene>
    <name evidence="1" type="ORF">ERS007739_02570</name>
</gene>
<accession>A0A916LC60</accession>
<name>A0A916LC60_MYCTX</name>
<comment type="caution">
    <text evidence="1">The sequence shown here is derived from an EMBL/GenBank/DDBJ whole genome shotgun (WGS) entry which is preliminary data.</text>
</comment>
<proteinExistence type="predicted"/>
<protein>
    <submittedName>
        <fullName evidence="1">Uncharacterized protein</fullName>
    </submittedName>
</protein>
<evidence type="ECO:0000313" key="1">
    <source>
        <dbReference type="EMBL" id="COY41265.1"/>
    </source>
</evidence>
<organism evidence="1 2">
    <name type="scientific">Mycobacterium tuberculosis</name>
    <dbReference type="NCBI Taxonomy" id="1773"/>
    <lineage>
        <taxon>Bacteria</taxon>
        <taxon>Bacillati</taxon>
        <taxon>Actinomycetota</taxon>
        <taxon>Actinomycetes</taxon>
        <taxon>Mycobacteriales</taxon>
        <taxon>Mycobacteriaceae</taxon>
        <taxon>Mycobacterium</taxon>
        <taxon>Mycobacterium tuberculosis complex</taxon>
    </lineage>
</organism>
<dbReference type="Proteomes" id="UP000039021">
    <property type="component" value="Unassembled WGS sequence"/>
</dbReference>
<dbReference type="AlphaFoldDB" id="A0A916LC60"/>
<evidence type="ECO:0000313" key="2">
    <source>
        <dbReference type="Proteomes" id="UP000039021"/>
    </source>
</evidence>
<sequence>MISLSRCVSGFWCSTAATSGALNVEQNANRSSARYSIAAVVPVAGTYTPSRASYLRSSSAKRSARSAPAGKVVDAGRAPLACRAHPVTETSIAIATSSSRRPNPLLRMP</sequence>
<reference evidence="2" key="1">
    <citation type="submission" date="2015-03" db="EMBL/GenBank/DDBJ databases">
        <authorList>
            <consortium name="Pathogen Informatics"/>
        </authorList>
    </citation>
    <scope>NUCLEOTIDE SEQUENCE [LARGE SCALE GENOMIC DNA]</scope>
    <source>
        <strain evidence="2">N09902308</strain>
    </source>
</reference>